<dbReference type="RefSeq" id="WP_169464542.1">
    <property type="nucleotide sequence ID" value="NZ_JABBGG010000003.1"/>
</dbReference>
<dbReference type="EMBL" id="JABBGG010000003">
    <property type="protein sequence ID" value="NML60829.1"/>
    <property type="molecule type" value="Genomic_DNA"/>
</dbReference>
<protein>
    <submittedName>
        <fullName evidence="3">Uncharacterized protein</fullName>
    </submittedName>
</protein>
<dbReference type="Proteomes" id="UP000583752">
    <property type="component" value="Unassembled WGS sequence"/>
</dbReference>
<name>A0A848HL20_9BURK</name>
<dbReference type="AlphaFoldDB" id="A0A848HL20"/>
<feature type="region of interest" description="Disordered" evidence="1">
    <location>
        <begin position="69"/>
        <end position="90"/>
    </location>
</feature>
<feature type="transmembrane region" description="Helical" evidence="2">
    <location>
        <begin position="23"/>
        <end position="43"/>
    </location>
</feature>
<organism evidence="3 4">
    <name type="scientific">Massilia polaris</name>
    <dbReference type="NCBI Taxonomy" id="2728846"/>
    <lineage>
        <taxon>Bacteria</taxon>
        <taxon>Pseudomonadati</taxon>
        <taxon>Pseudomonadota</taxon>
        <taxon>Betaproteobacteria</taxon>
        <taxon>Burkholderiales</taxon>
        <taxon>Oxalobacteraceae</taxon>
        <taxon>Telluria group</taxon>
        <taxon>Massilia</taxon>
    </lineage>
</organism>
<accession>A0A848HL20</accession>
<keyword evidence="2" id="KW-0812">Transmembrane</keyword>
<evidence type="ECO:0000256" key="2">
    <source>
        <dbReference type="SAM" id="Phobius"/>
    </source>
</evidence>
<feature type="compositionally biased region" description="Gly residues" evidence="1">
    <location>
        <begin position="73"/>
        <end position="90"/>
    </location>
</feature>
<comment type="caution">
    <text evidence="3">The sequence shown here is derived from an EMBL/GenBank/DDBJ whole genome shotgun (WGS) entry which is preliminary data.</text>
</comment>
<sequence>MLIVAIAWIYVVALMSLTETSIVAGVMTFLGYCVLPLSILYYLTGSRRRMRKAEMKAARSAAAAPVAAPAALGDGGSDGGSGGCDGGGTC</sequence>
<keyword evidence="4" id="KW-1185">Reference proteome</keyword>
<evidence type="ECO:0000313" key="3">
    <source>
        <dbReference type="EMBL" id="NML60829.1"/>
    </source>
</evidence>
<keyword evidence="2" id="KW-0472">Membrane</keyword>
<gene>
    <name evidence="3" type="ORF">HHL21_06965</name>
</gene>
<keyword evidence="2" id="KW-1133">Transmembrane helix</keyword>
<proteinExistence type="predicted"/>
<evidence type="ECO:0000256" key="1">
    <source>
        <dbReference type="SAM" id="MobiDB-lite"/>
    </source>
</evidence>
<reference evidence="3 4" key="1">
    <citation type="submission" date="2020-04" db="EMBL/GenBank/DDBJ databases">
        <title>Massilia sp. RP-1-19 isolated from soil.</title>
        <authorList>
            <person name="Dahal R.H."/>
        </authorList>
    </citation>
    <scope>NUCLEOTIDE SEQUENCE [LARGE SCALE GENOMIC DNA]</scope>
    <source>
        <strain evidence="3 4">RP-1-19</strain>
    </source>
</reference>
<evidence type="ECO:0000313" key="4">
    <source>
        <dbReference type="Proteomes" id="UP000583752"/>
    </source>
</evidence>